<evidence type="ECO:0000256" key="2">
    <source>
        <dbReference type="ARBA" id="ARBA00022598"/>
    </source>
</evidence>
<evidence type="ECO:0000256" key="1">
    <source>
        <dbReference type="ARBA" id="ARBA00008068"/>
    </source>
</evidence>
<name>A0A6G1FAI9_9ORYZ</name>
<reference evidence="4 5" key="1">
    <citation type="submission" date="2019-11" db="EMBL/GenBank/DDBJ databases">
        <title>Whole genome sequence of Oryza granulata.</title>
        <authorList>
            <person name="Li W."/>
        </authorList>
    </citation>
    <scope>NUCLEOTIDE SEQUENCE [LARGE SCALE GENOMIC DNA]</scope>
    <source>
        <strain evidence="5">cv. Menghai</strain>
        <tissue evidence="4">Leaf</tissue>
    </source>
</reference>
<dbReference type="GO" id="GO:0005737">
    <property type="term" value="C:cytoplasm"/>
    <property type="evidence" value="ECO:0007669"/>
    <property type="project" value="TreeGrafter"/>
</dbReference>
<comment type="caution">
    <text evidence="4">The sequence shown here is derived from an EMBL/GenBank/DDBJ whole genome shotgun (WGS) entry which is preliminary data.</text>
</comment>
<dbReference type="OrthoDB" id="10004661at2759"/>
<proteinExistence type="inferred from homology"/>
<dbReference type="Pfam" id="PF23571">
    <property type="entry name" value="GH3_M"/>
    <property type="match status" value="1"/>
</dbReference>
<accession>A0A6G1FAI9</accession>
<dbReference type="AlphaFoldDB" id="A0A6G1FAI9"/>
<sequence>MPVLGTDYLASECPISINLQCTSPPEETTYVLLPTAAYFEFIPFDTHAGRHAAAAEPVDIAGVEAGRTNEVVATTFRGLYQYQLGDVVKVTGFHNSSPRL</sequence>
<evidence type="ECO:0000259" key="3">
    <source>
        <dbReference type="Pfam" id="PF23571"/>
    </source>
</evidence>
<comment type="similarity">
    <text evidence="1">Belongs to the IAA-amido conjugating enzyme family.</text>
</comment>
<dbReference type="PANTHER" id="PTHR31901">
    <property type="entry name" value="GH3 DOMAIN-CONTAINING PROTEIN"/>
    <property type="match status" value="1"/>
</dbReference>
<keyword evidence="2" id="KW-0436">Ligase</keyword>
<organism evidence="4 5">
    <name type="scientific">Oryza meyeriana var. granulata</name>
    <dbReference type="NCBI Taxonomy" id="110450"/>
    <lineage>
        <taxon>Eukaryota</taxon>
        <taxon>Viridiplantae</taxon>
        <taxon>Streptophyta</taxon>
        <taxon>Embryophyta</taxon>
        <taxon>Tracheophyta</taxon>
        <taxon>Spermatophyta</taxon>
        <taxon>Magnoliopsida</taxon>
        <taxon>Liliopsida</taxon>
        <taxon>Poales</taxon>
        <taxon>Poaceae</taxon>
        <taxon>BOP clade</taxon>
        <taxon>Oryzoideae</taxon>
        <taxon>Oryzeae</taxon>
        <taxon>Oryzinae</taxon>
        <taxon>Oryza</taxon>
        <taxon>Oryza meyeriana</taxon>
    </lineage>
</organism>
<dbReference type="EMBL" id="SPHZ02000001">
    <property type="protein sequence ID" value="KAF0933869.1"/>
    <property type="molecule type" value="Genomic_DNA"/>
</dbReference>
<evidence type="ECO:0000313" key="4">
    <source>
        <dbReference type="EMBL" id="KAF0933869.1"/>
    </source>
</evidence>
<gene>
    <name evidence="4" type="ORF">E2562_019316</name>
</gene>
<feature type="domain" description="GH3 middle" evidence="3">
    <location>
        <begin position="30"/>
        <end position="100"/>
    </location>
</feature>
<keyword evidence="5" id="KW-1185">Reference proteome</keyword>
<dbReference type="PANTHER" id="PTHR31901:SF44">
    <property type="entry name" value="INDOLE-3-ACETIC ACID-AMIDO SYNTHETASE GH3.6-RELATED"/>
    <property type="match status" value="1"/>
</dbReference>
<dbReference type="InterPro" id="IPR055377">
    <property type="entry name" value="GH3_M"/>
</dbReference>
<dbReference type="GO" id="GO:0016881">
    <property type="term" value="F:acid-amino acid ligase activity"/>
    <property type="evidence" value="ECO:0007669"/>
    <property type="project" value="TreeGrafter"/>
</dbReference>
<dbReference type="InterPro" id="IPR004993">
    <property type="entry name" value="GH3"/>
</dbReference>
<protein>
    <recommendedName>
        <fullName evidence="3">GH3 middle domain-containing protein</fullName>
    </recommendedName>
</protein>
<evidence type="ECO:0000313" key="5">
    <source>
        <dbReference type="Proteomes" id="UP000479710"/>
    </source>
</evidence>
<dbReference type="Proteomes" id="UP000479710">
    <property type="component" value="Unassembled WGS sequence"/>
</dbReference>